<dbReference type="EMBL" id="FQXA01000006">
    <property type="protein sequence ID" value="SHH36315.1"/>
    <property type="molecule type" value="Genomic_DNA"/>
</dbReference>
<proteinExistence type="predicted"/>
<evidence type="ECO:0000313" key="2">
    <source>
        <dbReference type="EMBL" id="SHH36315.1"/>
    </source>
</evidence>
<feature type="domain" description="Antitoxin FitA-like ribbon-helix-helix" evidence="1">
    <location>
        <begin position="2"/>
        <end position="40"/>
    </location>
</feature>
<name>A0A1M5SCX2_9GAMM</name>
<evidence type="ECO:0000259" key="1">
    <source>
        <dbReference type="Pfam" id="PF22513"/>
    </source>
</evidence>
<dbReference type="InterPro" id="IPR053853">
    <property type="entry name" value="FitA-like_RHH"/>
</dbReference>
<dbReference type="InterPro" id="IPR013321">
    <property type="entry name" value="Arc_rbn_hlx_hlx"/>
</dbReference>
<dbReference type="AlphaFoldDB" id="A0A1M5SCX2"/>
<dbReference type="SUPFAM" id="SSF47598">
    <property type="entry name" value="Ribbon-helix-helix"/>
    <property type="match status" value="1"/>
</dbReference>
<dbReference type="InterPro" id="IPR010985">
    <property type="entry name" value="Ribbon_hlx_hlx"/>
</dbReference>
<accession>A0A1M5SCX2</accession>
<sequence>MPSVTVRNVPDEVHRAIRVRAAQHGRSIEAEMRDILESAVKPKGRVKLGSLLAEVGRKAKLTDEEFAFFESMRDRTPARAASFE</sequence>
<organism evidence="2 3">
    <name type="scientific">Stutzerimonas xanthomarina DSM 18231</name>
    <dbReference type="NCBI Taxonomy" id="1403346"/>
    <lineage>
        <taxon>Bacteria</taxon>
        <taxon>Pseudomonadati</taxon>
        <taxon>Pseudomonadota</taxon>
        <taxon>Gammaproteobacteria</taxon>
        <taxon>Pseudomonadales</taxon>
        <taxon>Pseudomonadaceae</taxon>
        <taxon>Stutzerimonas</taxon>
    </lineage>
</organism>
<dbReference type="GO" id="GO:0006355">
    <property type="term" value="P:regulation of DNA-templated transcription"/>
    <property type="evidence" value="ECO:0007669"/>
    <property type="project" value="InterPro"/>
</dbReference>
<evidence type="ECO:0000313" key="3">
    <source>
        <dbReference type="Proteomes" id="UP000184000"/>
    </source>
</evidence>
<dbReference type="Proteomes" id="UP000184000">
    <property type="component" value="Unassembled WGS sequence"/>
</dbReference>
<dbReference type="RefSeq" id="WP_172830730.1">
    <property type="nucleotide sequence ID" value="NZ_FQXA01000006.1"/>
</dbReference>
<dbReference type="Pfam" id="PF22513">
    <property type="entry name" value="FitA-like_RHH"/>
    <property type="match status" value="1"/>
</dbReference>
<gene>
    <name evidence="2" type="ORF">SAMN02744645_3411</name>
</gene>
<reference evidence="2 3" key="1">
    <citation type="submission" date="2016-11" db="EMBL/GenBank/DDBJ databases">
        <authorList>
            <person name="Jaros S."/>
            <person name="Januszkiewicz K."/>
            <person name="Wedrychowicz H."/>
        </authorList>
    </citation>
    <scope>NUCLEOTIDE SEQUENCE [LARGE SCALE GENOMIC DNA]</scope>
    <source>
        <strain evidence="2 3">DSM 18231</strain>
    </source>
</reference>
<dbReference type="Gene3D" id="1.10.1220.10">
    <property type="entry name" value="Met repressor-like"/>
    <property type="match status" value="1"/>
</dbReference>
<protein>
    <submittedName>
        <fullName evidence="2">Plasmid stability protein</fullName>
    </submittedName>
</protein>